<accession>A0ABT6KML8</accession>
<organism evidence="1 2">
    <name type="scientific">Antiquaquibacter oligotrophicus</name>
    <dbReference type="NCBI Taxonomy" id="2880260"/>
    <lineage>
        <taxon>Bacteria</taxon>
        <taxon>Bacillati</taxon>
        <taxon>Actinomycetota</taxon>
        <taxon>Actinomycetes</taxon>
        <taxon>Micrococcales</taxon>
        <taxon>Microbacteriaceae</taxon>
        <taxon>Antiquaquibacter</taxon>
    </lineage>
</organism>
<evidence type="ECO:0000313" key="2">
    <source>
        <dbReference type="Proteomes" id="UP001160142"/>
    </source>
</evidence>
<reference evidence="1 2" key="1">
    <citation type="submission" date="2023-04" db="EMBL/GenBank/DDBJ databases">
        <title>Genome Encyclopedia of Bacteria and Archaea VI: Functional Genomics of Type Strains.</title>
        <authorList>
            <person name="Whitman W."/>
        </authorList>
    </citation>
    <scope>NUCLEOTIDE SEQUENCE [LARGE SCALE GENOMIC DNA]</scope>
    <source>
        <strain evidence="1 2">SG_E_30_P1</strain>
    </source>
</reference>
<proteinExistence type="predicted"/>
<comment type="caution">
    <text evidence="1">The sequence shown here is derived from an EMBL/GenBank/DDBJ whole genome shotgun (WGS) entry which is preliminary data.</text>
</comment>
<evidence type="ECO:0000313" key="1">
    <source>
        <dbReference type="EMBL" id="MDH6181250.1"/>
    </source>
</evidence>
<dbReference type="RefSeq" id="WP_322133569.1">
    <property type="nucleotide sequence ID" value="NZ_CP085036.1"/>
</dbReference>
<protein>
    <submittedName>
        <fullName evidence="1">Uncharacterized protein</fullName>
    </submittedName>
</protein>
<gene>
    <name evidence="1" type="ORF">M2152_001432</name>
</gene>
<dbReference type="Proteomes" id="UP001160142">
    <property type="component" value="Unassembled WGS sequence"/>
</dbReference>
<dbReference type="EMBL" id="JARXVQ010000001">
    <property type="protein sequence ID" value="MDH6181250.1"/>
    <property type="molecule type" value="Genomic_DNA"/>
</dbReference>
<sequence>MMSQPMFIALAVLALASAVAVILLAVRAYRRIGKNDDDDNWNAPPSS</sequence>
<keyword evidence="2" id="KW-1185">Reference proteome</keyword>
<name>A0ABT6KML8_9MICO</name>